<accession>A0A9D2KRB1</accession>
<organism evidence="1 2">
    <name type="scientific">Candidatus Desulfovibrio intestinavium</name>
    <dbReference type="NCBI Taxonomy" id="2838534"/>
    <lineage>
        <taxon>Bacteria</taxon>
        <taxon>Pseudomonadati</taxon>
        <taxon>Thermodesulfobacteriota</taxon>
        <taxon>Desulfovibrionia</taxon>
        <taxon>Desulfovibrionales</taxon>
        <taxon>Desulfovibrionaceae</taxon>
        <taxon>Desulfovibrio</taxon>
    </lineage>
</organism>
<dbReference type="Pfam" id="PF13711">
    <property type="entry name" value="DUF4160"/>
    <property type="match status" value="1"/>
</dbReference>
<evidence type="ECO:0000313" key="2">
    <source>
        <dbReference type="Proteomes" id="UP000823821"/>
    </source>
</evidence>
<sequence length="81" mass="9596">MLYILAMPTLKRFPALKIEMRYRDHLPPHVHVLSRERREALIEIETLAVVGNIPLRELGEALAWVADNRAELLETWRRYHP</sequence>
<dbReference type="InterPro" id="IPR025427">
    <property type="entry name" value="DUF4160"/>
</dbReference>
<dbReference type="AlphaFoldDB" id="A0A9D2KRB1"/>
<protein>
    <submittedName>
        <fullName evidence="1">DUF4160 domain-containing protein</fullName>
    </submittedName>
</protein>
<dbReference type="EMBL" id="DWZD01000011">
    <property type="protein sequence ID" value="HJA78196.1"/>
    <property type="molecule type" value="Genomic_DNA"/>
</dbReference>
<proteinExistence type="predicted"/>
<name>A0A9D2KRB1_9BACT</name>
<dbReference type="Proteomes" id="UP000823821">
    <property type="component" value="Unassembled WGS sequence"/>
</dbReference>
<reference evidence="1" key="2">
    <citation type="submission" date="2021-04" db="EMBL/GenBank/DDBJ databases">
        <authorList>
            <person name="Gilroy R."/>
        </authorList>
    </citation>
    <scope>NUCLEOTIDE SEQUENCE</scope>
    <source>
        <strain evidence="1">5032</strain>
    </source>
</reference>
<evidence type="ECO:0000313" key="1">
    <source>
        <dbReference type="EMBL" id="HJA78196.1"/>
    </source>
</evidence>
<gene>
    <name evidence="1" type="ORF">H9784_01305</name>
</gene>
<comment type="caution">
    <text evidence="1">The sequence shown here is derived from an EMBL/GenBank/DDBJ whole genome shotgun (WGS) entry which is preliminary data.</text>
</comment>
<reference evidence="1" key="1">
    <citation type="journal article" date="2021" name="PeerJ">
        <title>Extensive microbial diversity within the chicken gut microbiome revealed by metagenomics and culture.</title>
        <authorList>
            <person name="Gilroy R."/>
            <person name="Ravi A."/>
            <person name="Getino M."/>
            <person name="Pursley I."/>
            <person name="Horton D.L."/>
            <person name="Alikhan N.F."/>
            <person name="Baker D."/>
            <person name="Gharbi K."/>
            <person name="Hall N."/>
            <person name="Watson M."/>
            <person name="Adriaenssens E.M."/>
            <person name="Foster-Nyarko E."/>
            <person name="Jarju S."/>
            <person name="Secka A."/>
            <person name="Antonio M."/>
            <person name="Oren A."/>
            <person name="Chaudhuri R.R."/>
            <person name="La Ragione R."/>
            <person name="Hildebrand F."/>
            <person name="Pallen M.J."/>
        </authorList>
    </citation>
    <scope>NUCLEOTIDE SEQUENCE</scope>
    <source>
        <strain evidence="1">5032</strain>
    </source>
</reference>